<dbReference type="AlphaFoldDB" id="A0A182F9F3"/>
<evidence type="ECO:0000256" key="2">
    <source>
        <dbReference type="ARBA" id="ARBA00005194"/>
    </source>
</evidence>
<feature type="transmembrane region" description="Helical" evidence="14">
    <location>
        <begin position="372"/>
        <end position="396"/>
    </location>
</feature>
<dbReference type="GO" id="GO:0030497">
    <property type="term" value="P:fatty acid elongation"/>
    <property type="evidence" value="ECO:0007669"/>
    <property type="project" value="TreeGrafter"/>
</dbReference>
<keyword evidence="11 14" id="KW-0275">Fatty acid biosynthesis</keyword>
<dbReference type="InterPro" id="IPR007482">
    <property type="entry name" value="Tyr_Pase-like_PTPLA"/>
</dbReference>
<evidence type="ECO:0000313" key="16">
    <source>
        <dbReference type="EnsemblMetazoa" id="AALB003128-PA"/>
    </source>
</evidence>
<keyword evidence="10 14" id="KW-0472">Membrane</keyword>
<proteinExistence type="inferred from homology"/>
<dbReference type="Proteomes" id="UP000069272">
    <property type="component" value="Chromosome 2R"/>
</dbReference>
<reference evidence="16 17" key="1">
    <citation type="journal article" date="2017" name="G3 (Bethesda)">
        <title>The Physical Genome Mapping of Anopheles albimanus Corrected Scaffold Misassemblies and Identified Interarm Rearrangements in Genus Anopheles.</title>
        <authorList>
            <person name="Artemov G.N."/>
            <person name="Peery A.N."/>
            <person name="Jiang X."/>
            <person name="Tu Z."/>
            <person name="Stegniy V.N."/>
            <person name="Sharakhova M.V."/>
            <person name="Sharakhov I.V."/>
        </authorList>
    </citation>
    <scope>NUCLEOTIDE SEQUENCE [LARGE SCALE GENOMIC DNA]</scope>
    <source>
        <strain evidence="16 17">ALBI9_A</strain>
    </source>
</reference>
<keyword evidence="5 14" id="KW-0444">Lipid biosynthesis</keyword>
<evidence type="ECO:0000259" key="15">
    <source>
        <dbReference type="Pfam" id="PF13837"/>
    </source>
</evidence>
<evidence type="ECO:0000256" key="14">
    <source>
        <dbReference type="RuleBase" id="RU363109"/>
    </source>
</evidence>
<evidence type="ECO:0000256" key="8">
    <source>
        <dbReference type="ARBA" id="ARBA00022989"/>
    </source>
</evidence>
<dbReference type="GO" id="GO:0030148">
    <property type="term" value="P:sphingolipid biosynthetic process"/>
    <property type="evidence" value="ECO:0007669"/>
    <property type="project" value="TreeGrafter"/>
</dbReference>
<dbReference type="PANTHER" id="PTHR11035">
    <property type="entry name" value="VERY-LONG-CHAIN (3R)-3-HYDROXYACYL-COA DEHYDRATASE"/>
    <property type="match status" value="1"/>
</dbReference>
<evidence type="ECO:0000256" key="12">
    <source>
        <dbReference type="ARBA" id="ARBA00023239"/>
    </source>
</evidence>
<name>A0A182F9F3_ANOAL</name>
<comment type="pathway">
    <text evidence="2 14">Lipid metabolism; fatty acid biosynthesis.</text>
</comment>
<keyword evidence="14" id="KW-0256">Endoplasmic reticulum</keyword>
<evidence type="ECO:0000313" key="17">
    <source>
        <dbReference type="Proteomes" id="UP000069272"/>
    </source>
</evidence>
<keyword evidence="9 14" id="KW-0443">Lipid metabolism</keyword>
<organism evidence="16 17">
    <name type="scientific">Anopheles albimanus</name>
    <name type="common">New world malaria mosquito</name>
    <dbReference type="NCBI Taxonomy" id="7167"/>
    <lineage>
        <taxon>Eukaryota</taxon>
        <taxon>Metazoa</taxon>
        <taxon>Ecdysozoa</taxon>
        <taxon>Arthropoda</taxon>
        <taxon>Hexapoda</taxon>
        <taxon>Insecta</taxon>
        <taxon>Pterygota</taxon>
        <taxon>Neoptera</taxon>
        <taxon>Endopterygota</taxon>
        <taxon>Diptera</taxon>
        <taxon>Nematocera</taxon>
        <taxon>Culicoidea</taxon>
        <taxon>Culicidae</taxon>
        <taxon>Anophelinae</taxon>
        <taxon>Anopheles</taxon>
    </lineage>
</organism>
<evidence type="ECO:0000256" key="10">
    <source>
        <dbReference type="ARBA" id="ARBA00023136"/>
    </source>
</evidence>
<sequence>MSRRNVWSGEETMEMLEIIKEKNLMELFTMNSRTLKADCDVYKIIEEEMKMNGFPLKDSGQIYHKWKNLKRAFYISRKTNQGTPNCEFAQELKEILEQQCLTSREVLEQRRKQKDPLLLEEGQPAPTKRRRGPPPKTIRNQILDKLSRMMKDQNEEYAKKWNDLYDYEFKLYKRKEKEQAAALNALLDASKADVMNRFDSMFSDEPSNVPEDGQVIEEESIEPTAITSKQSTVMAAKEPSAIVKFYLIFYNAAQVLGWSYMLYQLIAYYTIDKGTDKTLWEYLGPTVILFQNAAVLEIVHAFTRIVPSNPVITTFQVLSRVMVVCGVVMATPTGKVSPGLPLAILAWSITEIIRYGYYALNLVDAVPQLLIFLRYTTFIALYPTGVTGELLCFFWAQSHVAKTKQWSIEMPNQYNFTFSYLYFLWAVMLLYIPLFPQLYLHMFAQRKKILGSPATKQQKTN</sequence>
<evidence type="ECO:0000256" key="7">
    <source>
        <dbReference type="ARBA" id="ARBA00022832"/>
    </source>
</evidence>
<dbReference type="Pfam" id="PF13837">
    <property type="entry name" value="Myb_DNA-bind_4"/>
    <property type="match status" value="1"/>
</dbReference>
<dbReference type="VEuPathDB" id="VectorBase:AALB20_027539"/>
<evidence type="ECO:0000256" key="1">
    <source>
        <dbReference type="ARBA" id="ARBA00004141"/>
    </source>
</evidence>
<evidence type="ECO:0000256" key="6">
    <source>
        <dbReference type="ARBA" id="ARBA00022692"/>
    </source>
</evidence>
<keyword evidence="7 14" id="KW-0276">Fatty acid metabolism</keyword>
<comment type="function">
    <text evidence="14">Catalyzes the third of the four reactions of the long-chain fatty acids elongation cycle. This endoplasmic reticulum-bound enzymatic process, allows the addition of two carbons to the chain of long- and very long-chain fatty acids/VLCFAs per cycle. This enzyme catalyzes the dehydration of the 3-hydroxyacyl-CoA intermediate into trans-2,3-enoyl-CoA, within each cycle of fatty acid elongation. Thereby, it participates to the production of VLCFAs of different chain lengths that are involved in multiple biological processes as precursors of membrane lipids and lipid mediators.</text>
</comment>
<reference evidence="16" key="2">
    <citation type="submission" date="2022-08" db="UniProtKB">
        <authorList>
            <consortium name="EnsemblMetazoa"/>
        </authorList>
    </citation>
    <scope>IDENTIFICATION</scope>
    <source>
        <strain evidence="16">STECLA/ALBI9_A</strain>
    </source>
</reference>
<dbReference type="GO" id="GO:0042761">
    <property type="term" value="P:very long-chain fatty acid biosynthetic process"/>
    <property type="evidence" value="ECO:0007669"/>
    <property type="project" value="TreeGrafter"/>
</dbReference>
<evidence type="ECO:0000256" key="4">
    <source>
        <dbReference type="ARBA" id="ARBA00013122"/>
    </source>
</evidence>
<accession>A0A182F9F3</accession>
<comment type="subcellular location">
    <subcellularLocation>
        <location evidence="14">Endoplasmic reticulum membrane</location>
        <topology evidence="14">Multi-pass membrane protein</topology>
    </subcellularLocation>
    <subcellularLocation>
        <location evidence="1">Membrane</location>
        <topology evidence="1">Multi-pass membrane protein</topology>
    </subcellularLocation>
</comment>
<feature type="transmembrane region" description="Helical" evidence="14">
    <location>
        <begin position="416"/>
        <end position="440"/>
    </location>
</feature>
<comment type="similarity">
    <text evidence="3 14">Belongs to the very long-chain fatty acids dehydratase HACD family.</text>
</comment>
<evidence type="ECO:0000256" key="9">
    <source>
        <dbReference type="ARBA" id="ARBA00023098"/>
    </source>
</evidence>
<dbReference type="PANTHER" id="PTHR11035:SF3">
    <property type="entry name" value="VERY-LONG-CHAIN (3R)-3-HYDROXYACYL-COA DEHYDRATASE"/>
    <property type="match status" value="1"/>
</dbReference>
<comment type="caution">
    <text evidence="14">Lacks conserved residue(s) required for the propagation of feature annotation.</text>
</comment>
<dbReference type="EnsemblMetazoa" id="AALB003128-RA">
    <property type="protein sequence ID" value="AALB003128-PA"/>
    <property type="gene ID" value="AALB003128"/>
</dbReference>
<comment type="catalytic activity">
    <reaction evidence="13 14">
        <text>a very-long-chain (3R)-3-hydroxyacyl-CoA = a very-long-chain (2E)-enoyl-CoA + H2O</text>
        <dbReference type="Rhea" id="RHEA:45812"/>
        <dbReference type="ChEBI" id="CHEBI:15377"/>
        <dbReference type="ChEBI" id="CHEBI:83728"/>
        <dbReference type="ChEBI" id="CHEBI:85440"/>
        <dbReference type="EC" id="4.2.1.134"/>
    </reaction>
</comment>
<dbReference type="Pfam" id="PF04387">
    <property type="entry name" value="PTPLA"/>
    <property type="match status" value="1"/>
</dbReference>
<feature type="domain" description="Myb/SANT-like DNA-binding" evidence="15">
    <location>
        <begin position="4"/>
        <end position="94"/>
    </location>
</feature>
<evidence type="ECO:0000256" key="3">
    <source>
        <dbReference type="ARBA" id="ARBA00007811"/>
    </source>
</evidence>
<protein>
    <recommendedName>
        <fullName evidence="4 14">Very-long-chain (3R)-3-hydroxyacyl-CoA dehydratase</fullName>
        <ecNumber evidence="4 14">4.2.1.134</ecNumber>
    </recommendedName>
</protein>
<evidence type="ECO:0000256" key="13">
    <source>
        <dbReference type="ARBA" id="ARBA00036671"/>
    </source>
</evidence>
<dbReference type="GO" id="GO:0005789">
    <property type="term" value="C:endoplasmic reticulum membrane"/>
    <property type="evidence" value="ECO:0007669"/>
    <property type="project" value="UniProtKB-SubCell"/>
</dbReference>
<dbReference type="VEuPathDB" id="VectorBase:AALB20_036292"/>
<dbReference type="STRING" id="7167.A0A182F9F3"/>
<evidence type="ECO:0000256" key="11">
    <source>
        <dbReference type="ARBA" id="ARBA00023160"/>
    </source>
</evidence>
<keyword evidence="12 14" id="KW-0456">Lyase</keyword>
<keyword evidence="6 14" id="KW-0812">Transmembrane</keyword>
<dbReference type="InterPro" id="IPR044822">
    <property type="entry name" value="Myb_DNA-bind_4"/>
</dbReference>
<evidence type="ECO:0000256" key="5">
    <source>
        <dbReference type="ARBA" id="ARBA00022516"/>
    </source>
</evidence>
<dbReference type="GO" id="GO:0102158">
    <property type="term" value="F:very-long-chain (3R)-3-hydroxyacyl-CoA dehydratase activity"/>
    <property type="evidence" value="ECO:0007669"/>
    <property type="project" value="UniProtKB-EC"/>
</dbReference>
<dbReference type="EC" id="4.2.1.134" evidence="4 14"/>
<keyword evidence="8 14" id="KW-1133">Transmembrane helix</keyword>
<keyword evidence="17" id="KW-1185">Reference proteome</keyword>
<dbReference type="VEuPathDB" id="VectorBase:AALB017391"/>
<dbReference type="VEuPathDB" id="VectorBase:AALB017390"/>